<dbReference type="PROSITE" id="PS50021">
    <property type="entry name" value="CH"/>
    <property type="match status" value="1"/>
</dbReference>
<dbReference type="STRING" id="188477.A0A433SL49"/>
<protein>
    <recommendedName>
        <fullName evidence="2">Transgelin</fullName>
    </recommendedName>
</protein>
<dbReference type="Proteomes" id="UP000271974">
    <property type="component" value="Unassembled WGS sequence"/>
</dbReference>
<dbReference type="PROSITE" id="PS01052">
    <property type="entry name" value="CALPONIN_1"/>
    <property type="match status" value="1"/>
</dbReference>
<dbReference type="Gene3D" id="1.10.418.10">
    <property type="entry name" value="Calponin-like domain"/>
    <property type="match status" value="1"/>
</dbReference>
<dbReference type="PRINTS" id="PR00888">
    <property type="entry name" value="SM22CALPONIN"/>
</dbReference>
<evidence type="ECO:0000256" key="1">
    <source>
        <dbReference type="ARBA" id="ARBA00009631"/>
    </source>
</evidence>
<accession>A0A433SL49</accession>
<keyword evidence="6" id="KW-1185">Reference proteome</keyword>
<dbReference type="PANTHER" id="PTHR47385:SF14">
    <property type="entry name" value="TRANSGELIN"/>
    <property type="match status" value="1"/>
</dbReference>
<dbReference type="InterPro" id="IPR003096">
    <property type="entry name" value="SM22_calponin"/>
</dbReference>
<dbReference type="PANTHER" id="PTHR47385">
    <property type="entry name" value="CALPONIN"/>
    <property type="match status" value="1"/>
</dbReference>
<dbReference type="AlphaFoldDB" id="A0A433SL49"/>
<dbReference type="SUPFAM" id="SSF47576">
    <property type="entry name" value="Calponin-homology domain, CH-domain"/>
    <property type="match status" value="1"/>
</dbReference>
<name>A0A433SL49_ELYCH</name>
<comment type="similarity">
    <text evidence="1 2">Belongs to the calponin family.</text>
</comment>
<dbReference type="EMBL" id="RQTK01001553">
    <property type="protein sequence ID" value="RUS69863.1"/>
    <property type="molecule type" value="Genomic_DNA"/>
</dbReference>
<evidence type="ECO:0000313" key="5">
    <source>
        <dbReference type="EMBL" id="RUS69863.1"/>
    </source>
</evidence>
<evidence type="ECO:0000259" key="4">
    <source>
        <dbReference type="PROSITE" id="PS50021"/>
    </source>
</evidence>
<evidence type="ECO:0000256" key="3">
    <source>
        <dbReference type="SAM" id="MobiDB-lite"/>
    </source>
</evidence>
<dbReference type="GO" id="GO:0051015">
    <property type="term" value="F:actin filament binding"/>
    <property type="evidence" value="ECO:0007669"/>
    <property type="project" value="TreeGrafter"/>
</dbReference>
<dbReference type="InterPro" id="IPR001715">
    <property type="entry name" value="CH_dom"/>
</dbReference>
<dbReference type="GO" id="GO:0007015">
    <property type="term" value="P:actin filament organization"/>
    <property type="evidence" value="ECO:0007669"/>
    <property type="project" value="TreeGrafter"/>
</dbReference>
<dbReference type="OrthoDB" id="21595at2759"/>
<evidence type="ECO:0000313" key="6">
    <source>
        <dbReference type="Proteomes" id="UP000271974"/>
    </source>
</evidence>
<feature type="compositionally biased region" description="Polar residues" evidence="3">
    <location>
        <begin position="189"/>
        <end position="200"/>
    </location>
</feature>
<organism evidence="5 6">
    <name type="scientific">Elysia chlorotica</name>
    <name type="common">Eastern emerald elysia</name>
    <name type="synonym">Sea slug</name>
    <dbReference type="NCBI Taxonomy" id="188477"/>
    <lineage>
        <taxon>Eukaryota</taxon>
        <taxon>Metazoa</taxon>
        <taxon>Spiralia</taxon>
        <taxon>Lophotrochozoa</taxon>
        <taxon>Mollusca</taxon>
        <taxon>Gastropoda</taxon>
        <taxon>Heterobranchia</taxon>
        <taxon>Euthyneura</taxon>
        <taxon>Panpulmonata</taxon>
        <taxon>Sacoglossa</taxon>
        <taxon>Placobranchoidea</taxon>
        <taxon>Plakobranchidae</taxon>
        <taxon>Elysia</taxon>
    </lineage>
</organism>
<evidence type="ECO:0000256" key="2">
    <source>
        <dbReference type="RuleBase" id="RU361224"/>
    </source>
</evidence>
<dbReference type="InterPro" id="IPR036872">
    <property type="entry name" value="CH_dom_sf"/>
</dbReference>
<proteinExistence type="inferred from homology"/>
<sequence>MANLRAPRAGLAREQQMKVDNAFDPEEAVKCLVWIREITGENIPVETVMDDRQKVLDFFYETLKDGFLLCRLANCIVPEDMQIKMKSLTFKKSTNEAFESARERSRLEIFCEKIMEFGVPETLTFQIDSLYERTNLVQVYCAIRNFGMEAESRPSFTGERFWPKKAEENKREFTEEQLKASKSVIGLQMGTNKGASQSGMTFGKQRMITEK</sequence>
<dbReference type="Pfam" id="PF00307">
    <property type="entry name" value="CH"/>
    <property type="match status" value="1"/>
</dbReference>
<feature type="domain" description="Calponin-homology (CH)" evidence="4">
    <location>
        <begin position="25"/>
        <end position="150"/>
    </location>
</feature>
<reference evidence="5 6" key="1">
    <citation type="submission" date="2019-01" db="EMBL/GenBank/DDBJ databases">
        <title>A draft genome assembly of the solar-powered sea slug Elysia chlorotica.</title>
        <authorList>
            <person name="Cai H."/>
            <person name="Li Q."/>
            <person name="Fang X."/>
            <person name="Li J."/>
            <person name="Curtis N.E."/>
            <person name="Altenburger A."/>
            <person name="Shibata T."/>
            <person name="Feng M."/>
            <person name="Maeda T."/>
            <person name="Schwartz J.A."/>
            <person name="Shigenobu S."/>
            <person name="Lundholm N."/>
            <person name="Nishiyama T."/>
            <person name="Yang H."/>
            <person name="Hasebe M."/>
            <person name="Li S."/>
            <person name="Pierce S.K."/>
            <person name="Wang J."/>
        </authorList>
    </citation>
    <scope>NUCLEOTIDE SEQUENCE [LARGE SCALE GENOMIC DNA]</scope>
    <source>
        <strain evidence="5">EC2010</strain>
        <tissue evidence="5">Whole organism of an adult</tissue>
    </source>
</reference>
<dbReference type="InterPro" id="IPR000557">
    <property type="entry name" value="Calponin_repeat"/>
</dbReference>
<feature type="region of interest" description="Disordered" evidence="3">
    <location>
        <begin position="189"/>
        <end position="211"/>
    </location>
</feature>
<dbReference type="PROSITE" id="PS51122">
    <property type="entry name" value="CALPONIN_2"/>
    <property type="match status" value="1"/>
</dbReference>
<dbReference type="Pfam" id="PF00402">
    <property type="entry name" value="Calponin"/>
    <property type="match status" value="1"/>
</dbReference>
<dbReference type="GO" id="GO:0015629">
    <property type="term" value="C:actin cytoskeleton"/>
    <property type="evidence" value="ECO:0007669"/>
    <property type="project" value="TreeGrafter"/>
</dbReference>
<dbReference type="InterPro" id="IPR050606">
    <property type="entry name" value="Calponin-like"/>
</dbReference>
<comment type="caution">
    <text evidence="5">The sequence shown here is derived from an EMBL/GenBank/DDBJ whole genome shotgun (WGS) entry which is preliminary data.</text>
</comment>
<gene>
    <name evidence="5" type="ORF">EGW08_022378</name>
</gene>